<dbReference type="OrthoDB" id="1716816at2759"/>
<organism evidence="8 9">
    <name type="scientific">Cyphellophora attinorum</name>
    <dbReference type="NCBI Taxonomy" id="1664694"/>
    <lineage>
        <taxon>Eukaryota</taxon>
        <taxon>Fungi</taxon>
        <taxon>Dikarya</taxon>
        <taxon>Ascomycota</taxon>
        <taxon>Pezizomycotina</taxon>
        <taxon>Eurotiomycetes</taxon>
        <taxon>Chaetothyriomycetidae</taxon>
        <taxon>Chaetothyriales</taxon>
        <taxon>Cyphellophoraceae</taxon>
        <taxon>Cyphellophora</taxon>
    </lineage>
</organism>
<dbReference type="GO" id="GO:0016709">
    <property type="term" value="F:oxidoreductase activity, acting on paired donors, with incorporation or reduction of molecular oxygen, NAD(P)H as one donor, and incorporation of one atom of oxygen"/>
    <property type="evidence" value="ECO:0007669"/>
    <property type="project" value="UniProtKB-ARBA"/>
</dbReference>
<feature type="domain" description="Phenol hydroxylase-like C-terminal dimerisation" evidence="7">
    <location>
        <begin position="424"/>
        <end position="618"/>
    </location>
</feature>
<dbReference type="Gene3D" id="3.40.30.20">
    <property type="match status" value="1"/>
</dbReference>
<reference evidence="8 9" key="1">
    <citation type="submission" date="2015-06" db="EMBL/GenBank/DDBJ databases">
        <title>Draft genome of the ant-associated black yeast Phialophora attae CBS 131958.</title>
        <authorList>
            <person name="Moreno L.F."/>
            <person name="Stielow B.J."/>
            <person name="de Hoog S."/>
            <person name="Vicente V.A."/>
            <person name="Weiss V.A."/>
            <person name="de Vries M."/>
            <person name="Cruz L.M."/>
            <person name="Souza E.M."/>
        </authorList>
    </citation>
    <scope>NUCLEOTIDE SEQUENCE [LARGE SCALE GENOMIC DNA]</scope>
    <source>
        <strain evidence="8 9">CBS 131958</strain>
    </source>
</reference>
<dbReference type="Pfam" id="PF07976">
    <property type="entry name" value="Phe_hydrox_dim"/>
    <property type="match status" value="1"/>
</dbReference>
<protein>
    <submittedName>
        <fullName evidence="8">Phenol 2-monooxygenase</fullName>
    </submittedName>
</protein>
<sequence length="620" mass="69337">MPQDVDLVIVGAGPAGLMAAMWAAVYQLKTIIIDKRESRIVNGHADGLQSRTLEILHSFGFGDQIYKEASLMQEVCFWNPDSYGVIRRTDRIPDTIPGTSRFQQSVLHQGRIENYLFDFIERTSSEVSVMRPAKPLTIDVDESAIESEDAYPISVRVECLSHNQPNGTSSAQENAEVGENEIRCKYLIGCDGAHSWVGRQIGLVMEGEQTASIWGVMDVVPITDFPDIRMRCAVHSANSGSIMIIPRERGLVRLYIQLTDIRPARGERFDKSMGSPSLIFDAAKKILQPYSLSYDYLEWWTIYQIGQRVGNTYAKFDRIFLAGDAVHTHSPKAGQGMNVSMHDTYNIGWKLGAVLNKTAQRSILKTYESERRPIAQQLIEFDTKFSYMFSGRPAKDLADEAGISMEDFKATFQKGNDFTSGLSVRYGACKIVAQEHHKSASADPAIPKSVLQLGSRLPSFQVVCQCDATPIQLGDVLKSDGSWRLLVFPGDLRHEASMQRLKNLGERLDRSSPCGFPFLTENCVQPILIHASPRREIELFDLPKAFYCGSAAGNGGFDYYRIFADDESYHQGHGHAYENYGVDKERGLVVLVRPDQYTSWMGGLEDLAEAERLLSGILRR</sequence>
<dbReference type="InterPro" id="IPR050641">
    <property type="entry name" value="RIFMO-like"/>
</dbReference>
<dbReference type="AlphaFoldDB" id="A0A0N1P3I6"/>
<dbReference type="GeneID" id="28736017"/>
<dbReference type="Gene3D" id="3.50.50.60">
    <property type="entry name" value="FAD/NAD(P)-binding domain"/>
    <property type="match status" value="1"/>
</dbReference>
<dbReference type="RefSeq" id="XP_018005565.1">
    <property type="nucleotide sequence ID" value="XM_018144148.1"/>
</dbReference>
<dbReference type="SUPFAM" id="SSF51905">
    <property type="entry name" value="FAD/NAD(P)-binding domain"/>
    <property type="match status" value="1"/>
</dbReference>
<comment type="similarity">
    <text evidence="1">Belongs to the PheA/TfdB FAD monooxygenase family.</text>
</comment>
<keyword evidence="8" id="KW-0503">Monooxygenase</keyword>
<gene>
    <name evidence="8" type="ORF">AB675_403</name>
</gene>
<dbReference type="Pfam" id="PF01494">
    <property type="entry name" value="FAD_binding_3"/>
    <property type="match status" value="1"/>
</dbReference>
<dbReference type="InterPro" id="IPR002938">
    <property type="entry name" value="FAD-bd"/>
</dbReference>
<keyword evidence="2" id="KW-0285">Flavoprotein</keyword>
<dbReference type="InterPro" id="IPR012941">
    <property type="entry name" value="Phe_hydrox_C_dim_dom"/>
</dbReference>
<evidence type="ECO:0000256" key="4">
    <source>
        <dbReference type="ARBA" id="ARBA00023002"/>
    </source>
</evidence>
<evidence type="ECO:0000256" key="1">
    <source>
        <dbReference type="ARBA" id="ARBA00007801"/>
    </source>
</evidence>
<keyword evidence="9" id="KW-1185">Reference proteome</keyword>
<evidence type="ECO:0000313" key="9">
    <source>
        <dbReference type="Proteomes" id="UP000038010"/>
    </source>
</evidence>
<keyword evidence="5" id="KW-0472">Membrane</keyword>
<evidence type="ECO:0000256" key="3">
    <source>
        <dbReference type="ARBA" id="ARBA00022827"/>
    </source>
</evidence>
<keyword evidence="5" id="KW-0812">Transmembrane</keyword>
<dbReference type="PANTHER" id="PTHR43004:SF20">
    <property type="entry name" value="2-MONOOXYGENASE, PUTATIVE (AFU_ORTHOLOGUE AFUA_1G13660)-RELATED"/>
    <property type="match status" value="1"/>
</dbReference>
<comment type="caution">
    <text evidence="8">The sequence shown here is derived from an EMBL/GenBank/DDBJ whole genome shotgun (WGS) entry which is preliminary data.</text>
</comment>
<feature type="domain" description="FAD-binding" evidence="6">
    <location>
        <begin position="5"/>
        <end position="381"/>
    </location>
</feature>
<dbReference type="STRING" id="1664694.A0A0N1P3I6"/>
<dbReference type="VEuPathDB" id="FungiDB:AB675_403"/>
<feature type="transmembrane region" description="Helical" evidence="5">
    <location>
        <begin position="7"/>
        <end position="28"/>
    </location>
</feature>
<dbReference type="SUPFAM" id="SSF54373">
    <property type="entry name" value="FAD-linked reductases, C-terminal domain"/>
    <property type="match status" value="1"/>
</dbReference>
<keyword evidence="4" id="KW-0560">Oxidoreductase</keyword>
<evidence type="ECO:0000313" key="8">
    <source>
        <dbReference type="EMBL" id="KPI45602.1"/>
    </source>
</evidence>
<dbReference type="CDD" id="cd02979">
    <property type="entry name" value="PHOX_C"/>
    <property type="match status" value="1"/>
</dbReference>
<keyword evidence="5" id="KW-1133">Transmembrane helix</keyword>
<keyword evidence="3" id="KW-0274">FAD</keyword>
<dbReference type="InterPro" id="IPR036188">
    <property type="entry name" value="FAD/NAD-bd_sf"/>
</dbReference>
<dbReference type="GO" id="GO:0071949">
    <property type="term" value="F:FAD binding"/>
    <property type="evidence" value="ECO:0007669"/>
    <property type="project" value="InterPro"/>
</dbReference>
<accession>A0A0N1P3I6</accession>
<dbReference type="PRINTS" id="PR00420">
    <property type="entry name" value="RNGMNOXGNASE"/>
</dbReference>
<dbReference type="Gene3D" id="3.30.9.10">
    <property type="entry name" value="D-Amino Acid Oxidase, subunit A, domain 2"/>
    <property type="match status" value="1"/>
</dbReference>
<name>A0A0N1P3I6_9EURO</name>
<dbReference type="EMBL" id="LFJN01000001">
    <property type="protein sequence ID" value="KPI45602.1"/>
    <property type="molecule type" value="Genomic_DNA"/>
</dbReference>
<dbReference type="InterPro" id="IPR036249">
    <property type="entry name" value="Thioredoxin-like_sf"/>
</dbReference>
<proteinExistence type="inferred from homology"/>
<evidence type="ECO:0000256" key="2">
    <source>
        <dbReference type="ARBA" id="ARBA00022630"/>
    </source>
</evidence>
<dbReference type="PANTHER" id="PTHR43004">
    <property type="entry name" value="TRK SYSTEM POTASSIUM UPTAKE PROTEIN"/>
    <property type="match status" value="1"/>
</dbReference>
<dbReference type="SUPFAM" id="SSF52833">
    <property type="entry name" value="Thioredoxin-like"/>
    <property type="match status" value="1"/>
</dbReference>
<dbReference type="InterPro" id="IPR038220">
    <property type="entry name" value="PHOX_C_sf"/>
</dbReference>
<dbReference type="Proteomes" id="UP000038010">
    <property type="component" value="Unassembled WGS sequence"/>
</dbReference>
<evidence type="ECO:0000256" key="5">
    <source>
        <dbReference type="SAM" id="Phobius"/>
    </source>
</evidence>
<evidence type="ECO:0000259" key="7">
    <source>
        <dbReference type="Pfam" id="PF07976"/>
    </source>
</evidence>
<evidence type="ECO:0000259" key="6">
    <source>
        <dbReference type="Pfam" id="PF01494"/>
    </source>
</evidence>